<gene>
    <name evidence="8" type="ORF">BJ684DRAFT_17384</name>
</gene>
<feature type="region of interest" description="Disordered" evidence="5">
    <location>
        <begin position="554"/>
        <end position="606"/>
    </location>
</feature>
<keyword evidence="4" id="KW-0539">Nucleus</keyword>
<evidence type="ECO:0000256" key="5">
    <source>
        <dbReference type="SAM" id="MobiDB-lite"/>
    </source>
</evidence>
<dbReference type="AlphaFoldDB" id="A0A4P9Y0B5"/>
<feature type="domain" description="Zinc knuckle" evidence="7">
    <location>
        <begin position="712"/>
        <end position="735"/>
    </location>
</feature>
<sequence length="784" mass="87670">PSEPSRPPIQLPIPNINFANGSWEDDIDWEGDGGGKDDKGSRGRSSVCYNLNDPNLLLEITPMDETEGLDEANEPQSTEGDEKFISTQRIKTSSHSSLASMLHVSGDLPYVLYQKNSRVQAVRQTLGQVQIQHSLPAVKLYHPYYKHRLSKNELRSFHRPSLHFPPGTTLSFSHVRSYKIHRRWRKQSVTEIIPTTRELSLRENCPYMLVEYSEESPPVLSNVGMGSMVVNYHRRRAREDPAAALASLAKFDIGEPSVLGPTDASPLLNFGDLVPGETLPILCTNLYRAPLFRHTPESTDFLVIRHVWKGEVKCFLRPLGAVFTAGQIFPLQEVPSPQSRKITTTVRNRMQVFSYRTIRKHGHHLSLGRLARAFPEFNEAQIRQKLKEFMEYRRSGGHGFWRPRGGGLGPPEEVLRDMVTPEMRMQATGRMDLLRGGAADEEDGGGEGKEMDVEQQLAPWIITRNFLQATQNKSMLRLYGPGDPTGRGEAFDFRWISMKSVSLRHGETMEERLQKMGTQPKSGHRYNVAEQQAIYREEITRIWRAQCDSLRRVDIPRTGEGPEDGMEDGSGGTMPGPFEGKEEVGTEDGEDTASVAGSHSTRGGGASLRKKYVVIRRKVRSAAKGAGSDEWKTEEIRDPAVVKAYIKARQLIEDQRIDPNTAEPTTDAEKNRRMRTLVEQQLAKLKRNQERRASRAAQKSGSREQILKNESKRRCGNCGVIGHMRTNRACPMWRGEDGQPAQIGVAKSSSSSSTPTTGANKGADEAEGDEGGPKVSFPKLIIKG</sequence>
<organism evidence="8 9">
    <name type="scientific">Piptocephalis cylindrospora</name>
    <dbReference type="NCBI Taxonomy" id="1907219"/>
    <lineage>
        <taxon>Eukaryota</taxon>
        <taxon>Fungi</taxon>
        <taxon>Fungi incertae sedis</taxon>
        <taxon>Zoopagomycota</taxon>
        <taxon>Zoopagomycotina</taxon>
        <taxon>Zoopagomycetes</taxon>
        <taxon>Zoopagales</taxon>
        <taxon>Piptocephalidaceae</taxon>
        <taxon>Piptocephalis</taxon>
    </lineage>
</organism>
<dbReference type="InterPro" id="IPR040240">
    <property type="entry name" value="TAF1"/>
</dbReference>
<dbReference type="Pfam" id="PF15288">
    <property type="entry name" value="zf-CCHC_6"/>
    <property type="match status" value="1"/>
</dbReference>
<dbReference type="OrthoDB" id="5752at2759"/>
<evidence type="ECO:0000259" key="7">
    <source>
        <dbReference type="Pfam" id="PF15288"/>
    </source>
</evidence>
<feature type="non-terminal residue" evidence="8">
    <location>
        <position position="1"/>
    </location>
</feature>
<dbReference type="GO" id="GO:0051123">
    <property type="term" value="P:RNA polymerase II preinitiation complex assembly"/>
    <property type="evidence" value="ECO:0007669"/>
    <property type="project" value="TreeGrafter"/>
</dbReference>
<dbReference type="PANTHER" id="PTHR13900">
    <property type="entry name" value="TRANSCRIPTION INITIATION FACTOR TFIID"/>
    <property type="match status" value="1"/>
</dbReference>
<dbReference type="InterPro" id="IPR041670">
    <property type="entry name" value="Znf-CCHC_6"/>
</dbReference>
<evidence type="ECO:0000256" key="1">
    <source>
        <dbReference type="ARBA" id="ARBA00004123"/>
    </source>
</evidence>
<comment type="subcellular location">
    <subcellularLocation>
        <location evidence="1">Nucleus</location>
    </subcellularLocation>
</comment>
<evidence type="ECO:0000256" key="2">
    <source>
        <dbReference type="ARBA" id="ARBA00023015"/>
    </source>
</evidence>
<proteinExistence type="predicted"/>
<dbReference type="GO" id="GO:0016251">
    <property type="term" value="F:RNA polymerase II general transcription initiation factor activity"/>
    <property type="evidence" value="ECO:0007669"/>
    <property type="project" value="InterPro"/>
</dbReference>
<keyword evidence="2" id="KW-0805">Transcription regulation</keyword>
<feature type="region of interest" description="Disordered" evidence="5">
    <location>
        <begin position="685"/>
        <end position="708"/>
    </location>
</feature>
<accession>A0A4P9Y0B5</accession>
<evidence type="ECO:0000259" key="6">
    <source>
        <dbReference type="Pfam" id="PF12157"/>
    </source>
</evidence>
<evidence type="ECO:0000256" key="3">
    <source>
        <dbReference type="ARBA" id="ARBA00023163"/>
    </source>
</evidence>
<dbReference type="GO" id="GO:0005669">
    <property type="term" value="C:transcription factor TFIID complex"/>
    <property type="evidence" value="ECO:0007669"/>
    <property type="project" value="InterPro"/>
</dbReference>
<dbReference type="InterPro" id="IPR022591">
    <property type="entry name" value="TAF1_HAT_dom"/>
</dbReference>
<name>A0A4P9Y0B5_9FUNG</name>
<evidence type="ECO:0000313" key="8">
    <source>
        <dbReference type="EMBL" id="RKP12094.1"/>
    </source>
</evidence>
<feature type="compositionally biased region" description="Pro residues" evidence="5">
    <location>
        <begin position="1"/>
        <end position="11"/>
    </location>
</feature>
<feature type="region of interest" description="Disordered" evidence="5">
    <location>
        <begin position="730"/>
        <end position="784"/>
    </location>
</feature>
<dbReference type="EMBL" id="KZ988485">
    <property type="protein sequence ID" value="RKP12094.1"/>
    <property type="molecule type" value="Genomic_DNA"/>
</dbReference>
<dbReference type="Proteomes" id="UP000267251">
    <property type="component" value="Unassembled WGS sequence"/>
</dbReference>
<keyword evidence="9" id="KW-1185">Reference proteome</keyword>
<dbReference type="GO" id="GO:0004402">
    <property type="term" value="F:histone acetyltransferase activity"/>
    <property type="evidence" value="ECO:0007669"/>
    <property type="project" value="InterPro"/>
</dbReference>
<dbReference type="Pfam" id="PF12157">
    <property type="entry name" value="DUF3591"/>
    <property type="match status" value="1"/>
</dbReference>
<dbReference type="PANTHER" id="PTHR13900:SF0">
    <property type="entry name" value="TRANSCRIPTION INITIATION FACTOR TFIID SUBUNIT 1"/>
    <property type="match status" value="1"/>
</dbReference>
<reference evidence="9" key="1">
    <citation type="journal article" date="2018" name="Nat. Microbiol.">
        <title>Leveraging single-cell genomics to expand the fungal tree of life.</title>
        <authorList>
            <person name="Ahrendt S.R."/>
            <person name="Quandt C.A."/>
            <person name="Ciobanu D."/>
            <person name="Clum A."/>
            <person name="Salamov A."/>
            <person name="Andreopoulos B."/>
            <person name="Cheng J.F."/>
            <person name="Woyke T."/>
            <person name="Pelin A."/>
            <person name="Henrissat B."/>
            <person name="Reynolds N.K."/>
            <person name="Benny G.L."/>
            <person name="Smith M.E."/>
            <person name="James T.Y."/>
            <person name="Grigoriev I.V."/>
        </authorList>
    </citation>
    <scope>NUCLEOTIDE SEQUENCE [LARGE SCALE GENOMIC DNA]</scope>
</reference>
<evidence type="ECO:0000313" key="9">
    <source>
        <dbReference type="Proteomes" id="UP000267251"/>
    </source>
</evidence>
<feature type="region of interest" description="Disordered" evidence="5">
    <location>
        <begin position="1"/>
        <end position="46"/>
    </location>
</feature>
<protein>
    <recommendedName>
        <fullName evidence="10">Transcription initiation factor TFIID subunit 1 histone acetyltransferase domain-containing protein</fullName>
    </recommendedName>
</protein>
<feature type="domain" description="Transcription initiation factor TFIID subunit 1 histone acetyltransferase" evidence="6">
    <location>
        <begin position="104"/>
        <end position="550"/>
    </location>
</feature>
<keyword evidence="3" id="KW-0804">Transcription</keyword>
<dbReference type="GO" id="GO:0017025">
    <property type="term" value="F:TBP-class protein binding"/>
    <property type="evidence" value="ECO:0007669"/>
    <property type="project" value="InterPro"/>
</dbReference>
<evidence type="ECO:0008006" key="10">
    <source>
        <dbReference type="Google" id="ProtNLM"/>
    </source>
</evidence>
<evidence type="ECO:0000256" key="4">
    <source>
        <dbReference type="ARBA" id="ARBA00023242"/>
    </source>
</evidence>